<dbReference type="Pfam" id="PF00590">
    <property type="entry name" value="TP_methylase"/>
    <property type="match status" value="1"/>
</dbReference>
<accession>A0ABV5V0M9</accession>
<dbReference type="CDD" id="cd11642">
    <property type="entry name" value="SUMT"/>
    <property type="match status" value="1"/>
</dbReference>
<dbReference type="SUPFAM" id="SSF53790">
    <property type="entry name" value="Tetrapyrrole methylase"/>
    <property type="match status" value="1"/>
</dbReference>
<dbReference type="PANTHER" id="PTHR45790:SF3">
    <property type="entry name" value="S-ADENOSYL-L-METHIONINE-DEPENDENT UROPORPHYRINOGEN III METHYLTRANSFERASE, CHLOROPLASTIC"/>
    <property type="match status" value="1"/>
</dbReference>
<keyword evidence="3 7" id="KW-0808">Transferase</keyword>
<dbReference type="EMBL" id="JBHMAX010000010">
    <property type="protein sequence ID" value="MFB9731358.1"/>
    <property type="molecule type" value="Genomic_DNA"/>
</dbReference>
<dbReference type="Proteomes" id="UP001589613">
    <property type="component" value="Unassembled WGS sequence"/>
</dbReference>
<dbReference type="InterPro" id="IPR000878">
    <property type="entry name" value="4pyrrol_Mease"/>
</dbReference>
<evidence type="ECO:0000313" key="8">
    <source>
        <dbReference type="Proteomes" id="UP001589613"/>
    </source>
</evidence>
<feature type="domain" description="Tetrapyrrole methylase" evidence="6">
    <location>
        <begin position="92"/>
        <end position="300"/>
    </location>
</feature>
<evidence type="ECO:0000256" key="2">
    <source>
        <dbReference type="ARBA" id="ARBA00022603"/>
    </source>
</evidence>
<reference evidence="7 8" key="1">
    <citation type="submission" date="2024-09" db="EMBL/GenBank/DDBJ databases">
        <authorList>
            <person name="Sun Q."/>
            <person name="Mori K."/>
        </authorList>
    </citation>
    <scope>NUCLEOTIDE SEQUENCE [LARGE SCALE GENOMIC DNA]</scope>
    <source>
        <strain evidence="7 8">JCM 12763</strain>
    </source>
</reference>
<dbReference type="NCBIfam" id="NF004790">
    <property type="entry name" value="PRK06136.1"/>
    <property type="match status" value="1"/>
</dbReference>
<dbReference type="InterPro" id="IPR050161">
    <property type="entry name" value="Siro_Cobalamin_biosynth"/>
</dbReference>
<dbReference type="Gene3D" id="3.40.1010.10">
    <property type="entry name" value="Cobalt-precorrin-4 Transmethylase, Domain 1"/>
    <property type="match status" value="1"/>
</dbReference>
<keyword evidence="5" id="KW-0627">Porphyrin biosynthesis</keyword>
<dbReference type="InterPro" id="IPR014777">
    <property type="entry name" value="4pyrrole_Mease_sub1"/>
</dbReference>
<keyword evidence="8" id="KW-1185">Reference proteome</keyword>
<dbReference type="InterPro" id="IPR014776">
    <property type="entry name" value="4pyrrole_Mease_sub2"/>
</dbReference>
<dbReference type="GO" id="GO:0004851">
    <property type="term" value="F:uroporphyrin-III C-methyltransferase activity"/>
    <property type="evidence" value="ECO:0007669"/>
    <property type="project" value="UniProtKB-EC"/>
</dbReference>
<dbReference type="NCBIfam" id="TIGR01469">
    <property type="entry name" value="cobA_cysG_Cterm"/>
    <property type="match status" value="1"/>
</dbReference>
<protein>
    <recommendedName>
        <fullName evidence="1">uroporphyrinogen-III C-methyltransferase</fullName>
        <ecNumber evidence="1">2.1.1.107</ecNumber>
    </recommendedName>
</protein>
<dbReference type="EC" id="2.1.1.107" evidence="1"/>
<organism evidence="7 8">
    <name type="scientific">Ornithinimicrobium kibberense</name>
    <dbReference type="NCBI Taxonomy" id="282060"/>
    <lineage>
        <taxon>Bacteria</taxon>
        <taxon>Bacillati</taxon>
        <taxon>Actinomycetota</taxon>
        <taxon>Actinomycetes</taxon>
        <taxon>Micrococcales</taxon>
        <taxon>Ornithinimicrobiaceae</taxon>
        <taxon>Ornithinimicrobium</taxon>
    </lineage>
</organism>
<sequence length="340" mass="34323">MLGQLEFDGLTVLVVGAAAAARRARAWVEVAGGTPLVVPSAGAVTLLTASPDRVDLVVWVQGPRRHHDQVRRLARGARLPVTTAPAAGPRGRVTLVGGGPGHPDLVTVAGRDALALADVVLHDRLGPRERLGALAPGAELVDVGKTPGHHAVPQREIERLLVERALGGAHVVRLKGGDPFVFGRGSEEVQACRAAGVPVTVVPGVTSAVAVPGAAGIPVTHRGLSRSFTVVSGHVPFDEEEYAHLRGVGGTLVILMGVATLTQVTAGLLRAGMDACMPLALVERGFLPGQRTTVSTVGAVASRGGVPAATSPAVVVVGEVVRLAGADGAAALAASVGGLP</sequence>
<name>A0ABV5V0M9_9MICO</name>
<dbReference type="PANTHER" id="PTHR45790">
    <property type="entry name" value="SIROHEME SYNTHASE-RELATED"/>
    <property type="match status" value="1"/>
</dbReference>
<evidence type="ECO:0000256" key="3">
    <source>
        <dbReference type="ARBA" id="ARBA00022679"/>
    </source>
</evidence>
<evidence type="ECO:0000256" key="4">
    <source>
        <dbReference type="ARBA" id="ARBA00022691"/>
    </source>
</evidence>
<dbReference type="RefSeq" id="WP_141337235.1">
    <property type="nucleotide sequence ID" value="NZ_JBHMAX010000010.1"/>
</dbReference>
<comment type="caution">
    <text evidence="7">The sequence shown here is derived from an EMBL/GenBank/DDBJ whole genome shotgun (WGS) entry which is preliminary data.</text>
</comment>
<dbReference type="GO" id="GO:0032259">
    <property type="term" value="P:methylation"/>
    <property type="evidence" value="ECO:0007669"/>
    <property type="project" value="UniProtKB-KW"/>
</dbReference>
<evidence type="ECO:0000256" key="5">
    <source>
        <dbReference type="ARBA" id="ARBA00023244"/>
    </source>
</evidence>
<dbReference type="InterPro" id="IPR035996">
    <property type="entry name" value="4pyrrol_Methylase_sf"/>
</dbReference>
<evidence type="ECO:0000313" key="7">
    <source>
        <dbReference type="EMBL" id="MFB9731358.1"/>
    </source>
</evidence>
<evidence type="ECO:0000256" key="1">
    <source>
        <dbReference type="ARBA" id="ARBA00012162"/>
    </source>
</evidence>
<dbReference type="InterPro" id="IPR006366">
    <property type="entry name" value="CobA/CysG_C"/>
</dbReference>
<evidence type="ECO:0000259" key="6">
    <source>
        <dbReference type="Pfam" id="PF00590"/>
    </source>
</evidence>
<keyword evidence="2 7" id="KW-0489">Methyltransferase</keyword>
<proteinExistence type="predicted"/>
<gene>
    <name evidence="7" type="primary">cobA</name>
    <name evidence="7" type="ORF">ACFFN0_04805</name>
</gene>
<dbReference type="Gene3D" id="3.30.950.10">
    <property type="entry name" value="Methyltransferase, Cobalt-precorrin-4 Transmethylase, Domain 2"/>
    <property type="match status" value="1"/>
</dbReference>
<keyword evidence="4" id="KW-0949">S-adenosyl-L-methionine</keyword>